<dbReference type="Proteomes" id="UP000054549">
    <property type="component" value="Unassembled WGS sequence"/>
</dbReference>
<evidence type="ECO:0000313" key="1">
    <source>
        <dbReference type="EMBL" id="KIL55447.1"/>
    </source>
</evidence>
<keyword evidence="2" id="KW-1185">Reference proteome</keyword>
<dbReference type="InParanoid" id="A0A0C2W2Y4"/>
<accession>A0A0C2W2Y4</accession>
<sequence>MYGHEDNDRSTFTYESNIFAFGGLFDSACFDGDNENISPNGVNGPVEDARRPIERCRAWDPPTMGRML</sequence>
<dbReference type="HOGENOM" id="CLU_2793450_0_0_1"/>
<organism evidence="1 2">
    <name type="scientific">Amanita muscaria (strain Koide BX008)</name>
    <dbReference type="NCBI Taxonomy" id="946122"/>
    <lineage>
        <taxon>Eukaryota</taxon>
        <taxon>Fungi</taxon>
        <taxon>Dikarya</taxon>
        <taxon>Basidiomycota</taxon>
        <taxon>Agaricomycotina</taxon>
        <taxon>Agaricomycetes</taxon>
        <taxon>Agaricomycetidae</taxon>
        <taxon>Agaricales</taxon>
        <taxon>Pluteineae</taxon>
        <taxon>Amanitaceae</taxon>
        <taxon>Amanita</taxon>
    </lineage>
</organism>
<dbReference type="AlphaFoldDB" id="A0A0C2W2Y4"/>
<name>A0A0C2W2Y4_AMAMK</name>
<evidence type="ECO:0000313" key="2">
    <source>
        <dbReference type="Proteomes" id="UP000054549"/>
    </source>
</evidence>
<gene>
    <name evidence="1" type="ORF">M378DRAFT_173637</name>
</gene>
<protein>
    <submittedName>
        <fullName evidence="1">Uncharacterized protein</fullName>
    </submittedName>
</protein>
<proteinExistence type="predicted"/>
<dbReference type="EMBL" id="KN818514">
    <property type="protein sequence ID" value="KIL55447.1"/>
    <property type="molecule type" value="Genomic_DNA"/>
</dbReference>
<reference evidence="1 2" key="1">
    <citation type="submission" date="2014-04" db="EMBL/GenBank/DDBJ databases">
        <title>Evolutionary Origins and Diversification of the Mycorrhizal Mutualists.</title>
        <authorList>
            <consortium name="DOE Joint Genome Institute"/>
            <consortium name="Mycorrhizal Genomics Consortium"/>
            <person name="Kohler A."/>
            <person name="Kuo A."/>
            <person name="Nagy L.G."/>
            <person name="Floudas D."/>
            <person name="Copeland A."/>
            <person name="Barry K.W."/>
            <person name="Cichocki N."/>
            <person name="Veneault-Fourrey C."/>
            <person name="LaButti K."/>
            <person name="Lindquist E.A."/>
            <person name="Lipzen A."/>
            <person name="Lundell T."/>
            <person name="Morin E."/>
            <person name="Murat C."/>
            <person name="Riley R."/>
            <person name="Ohm R."/>
            <person name="Sun H."/>
            <person name="Tunlid A."/>
            <person name="Henrissat B."/>
            <person name="Grigoriev I.V."/>
            <person name="Hibbett D.S."/>
            <person name="Martin F."/>
        </authorList>
    </citation>
    <scope>NUCLEOTIDE SEQUENCE [LARGE SCALE GENOMIC DNA]</scope>
    <source>
        <strain evidence="1 2">Koide BX008</strain>
    </source>
</reference>